<proteinExistence type="predicted"/>
<sequence length="114" mass="13272">MGNGNYRGIPCTHVVVVFKELRYQQCYVWVSSYFIMQTYRLTYEKVAFHVPVPTEYEEPDEVMVVLPPLMDKTQARRPKNHNRIASKVKVRFGKYVVVAKGSVTQAETLTLRFP</sequence>
<keyword evidence="2" id="KW-1185">Reference proteome</keyword>
<gene>
    <name evidence="1" type="ORF">LSALG_LOCUS23162</name>
</gene>
<dbReference type="EMBL" id="OX465081">
    <property type="protein sequence ID" value="CAI9283575.1"/>
    <property type="molecule type" value="Genomic_DNA"/>
</dbReference>
<evidence type="ECO:0000313" key="1">
    <source>
        <dbReference type="EMBL" id="CAI9283575.1"/>
    </source>
</evidence>
<dbReference type="Proteomes" id="UP001177003">
    <property type="component" value="Chromosome 5"/>
</dbReference>
<reference evidence="1" key="1">
    <citation type="submission" date="2023-04" db="EMBL/GenBank/DDBJ databases">
        <authorList>
            <person name="Vijverberg K."/>
            <person name="Xiong W."/>
            <person name="Schranz E."/>
        </authorList>
    </citation>
    <scope>NUCLEOTIDE SEQUENCE</scope>
</reference>
<accession>A0AA35Z0H3</accession>
<name>A0AA35Z0H3_LACSI</name>
<evidence type="ECO:0000313" key="2">
    <source>
        <dbReference type="Proteomes" id="UP001177003"/>
    </source>
</evidence>
<dbReference type="AlphaFoldDB" id="A0AA35Z0H3"/>
<organism evidence="1 2">
    <name type="scientific">Lactuca saligna</name>
    <name type="common">Willowleaf lettuce</name>
    <dbReference type="NCBI Taxonomy" id="75948"/>
    <lineage>
        <taxon>Eukaryota</taxon>
        <taxon>Viridiplantae</taxon>
        <taxon>Streptophyta</taxon>
        <taxon>Embryophyta</taxon>
        <taxon>Tracheophyta</taxon>
        <taxon>Spermatophyta</taxon>
        <taxon>Magnoliopsida</taxon>
        <taxon>eudicotyledons</taxon>
        <taxon>Gunneridae</taxon>
        <taxon>Pentapetalae</taxon>
        <taxon>asterids</taxon>
        <taxon>campanulids</taxon>
        <taxon>Asterales</taxon>
        <taxon>Asteraceae</taxon>
        <taxon>Cichorioideae</taxon>
        <taxon>Cichorieae</taxon>
        <taxon>Lactucinae</taxon>
        <taxon>Lactuca</taxon>
    </lineage>
</organism>
<protein>
    <submittedName>
        <fullName evidence="1">Uncharacterized protein</fullName>
    </submittedName>
</protein>